<sequence>MIGISSISSEKLKQAEQLLREQQIDCWLILTREGSDPSLPLVVGARSVHQAAIFICSNGKHSVISSVSDKGNYESLGLFHEVIAYEASIEETFLNQLQYLNPTKLALNISESDHLCDGLTQGLYEWLESTVGREKLLEIEVSSEAILKRLRSVKTQSELECIQQAIEYTTTIFDEVFNQIQCGMTEIEIGQLFVTAMKKRGVTNGLGNSDDPPLVCTVRNGLAHRKPGNYQTQPGDIIIIDFSLRYKDYVSDIARTCYLLKPDEECAPEDIQKAFDTAILAISKSIEALQPGKMGYEVDAVGRKAIEEGGYPTIRHSVGHQIGRATHDGGTILGPRRIPLRPEVEGTIEVNEVYAIEPTVIQDDGLPCILVEENVLVTNEGPRILSRRQTELVLIPFTR</sequence>
<evidence type="ECO:0000313" key="3">
    <source>
        <dbReference type="Proteomes" id="UP000789845"/>
    </source>
</evidence>
<keyword evidence="2" id="KW-0645">Protease</keyword>
<reference evidence="2" key="1">
    <citation type="submission" date="2021-10" db="EMBL/GenBank/DDBJ databases">
        <authorList>
            <person name="Criscuolo A."/>
        </authorList>
    </citation>
    <scope>NUCLEOTIDE SEQUENCE</scope>
    <source>
        <strain evidence="2">CIP111885</strain>
    </source>
</reference>
<evidence type="ECO:0000259" key="1">
    <source>
        <dbReference type="Pfam" id="PF00557"/>
    </source>
</evidence>
<keyword evidence="2" id="KW-0031">Aminopeptidase</keyword>
<name>A0A9C7G8L5_9BACI</name>
<dbReference type="PANTHER" id="PTHR46112">
    <property type="entry name" value="AMINOPEPTIDASE"/>
    <property type="match status" value="1"/>
</dbReference>
<protein>
    <submittedName>
        <fullName evidence="2">Methionine aminopeptidase 1, mitochondrial</fullName>
        <ecNumber evidence="2">3.4.11.18</ecNumber>
    </submittedName>
</protein>
<dbReference type="InterPro" id="IPR000994">
    <property type="entry name" value="Pept_M24"/>
</dbReference>
<dbReference type="Proteomes" id="UP000789845">
    <property type="component" value="Unassembled WGS sequence"/>
</dbReference>
<comment type="caution">
    <text evidence="2">The sequence shown here is derived from an EMBL/GenBank/DDBJ whole genome shotgun (WGS) entry which is preliminary data.</text>
</comment>
<dbReference type="GO" id="GO:0004239">
    <property type="term" value="F:initiator methionyl aminopeptidase activity"/>
    <property type="evidence" value="ECO:0007669"/>
    <property type="project" value="UniProtKB-EC"/>
</dbReference>
<accession>A0A9C7G8L5</accession>
<keyword evidence="3" id="KW-1185">Reference proteome</keyword>
<proteinExistence type="predicted"/>
<feature type="domain" description="Peptidase M24" evidence="1">
    <location>
        <begin position="160"/>
        <end position="379"/>
    </location>
</feature>
<dbReference type="Gene3D" id="3.90.230.10">
    <property type="entry name" value="Creatinase/methionine aminopeptidase superfamily"/>
    <property type="match status" value="1"/>
</dbReference>
<dbReference type="EC" id="3.4.11.18" evidence="2"/>
<gene>
    <name evidence="2" type="ORF">NEOCIP111885_01521</name>
</gene>
<dbReference type="RefSeq" id="WP_230496087.1">
    <property type="nucleotide sequence ID" value="NZ_CAKJTG010000007.1"/>
</dbReference>
<organism evidence="2 3">
    <name type="scientific">Pseudoneobacillus rhizosphaerae</name>
    <dbReference type="NCBI Taxonomy" id="2880968"/>
    <lineage>
        <taxon>Bacteria</taxon>
        <taxon>Bacillati</taxon>
        <taxon>Bacillota</taxon>
        <taxon>Bacilli</taxon>
        <taxon>Bacillales</taxon>
        <taxon>Bacillaceae</taxon>
        <taxon>Pseudoneobacillus</taxon>
    </lineage>
</organism>
<dbReference type="SUPFAM" id="SSF55920">
    <property type="entry name" value="Creatinase/aminopeptidase"/>
    <property type="match status" value="1"/>
</dbReference>
<dbReference type="InterPro" id="IPR050659">
    <property type="entry name" value="Peptidase_M24B"/>
</dbReference>
<dbReference type="PANTHER" id="PTHR46112:SF8">
    <property type="entry name" value="CYTOPLASMIC PEPTIDASE PEPQ-RELATED"/>
    <property type="match status" value="1"/>
</dbReference>
<dbReference type="Pfam" id="PF00557">
    <property type="entry name" value="Peptidase_M24"/>
    <property type="match status" value="1"/>
</dbReference>
<dbReference type="AlphaFoldDB" id="A0A9C7G8L5"/>
<dbReference type="InterPro" id="IPR036005">
    <property type="entry name" value="Creatinase/aminopeptidase-like"/>
</dbReference>
<evidence type="ECO:0000313" key="2">
    <source>
        <dbReference type="EMBL" id="CAG9607829.1"/>
    </source>
</evidence>
<keyword evidence="2" id="KW-0378">Hydrolase</keyword>
<dbReference type="EMBL" id="CAKJTG010000007">
    <property type="protein sequence ID" value="CAG9607829.1"/>
    <property type="molecule type" value="Genomic_DNA"/>
</dbReference>